<dbReference type="PANTHER" id="PTHR46116">
    <property type="entry name" value="(E3-INDEPENDENT) E2 UBIQUITIN-CONJUGATING ENZYME"/>
    <property type="match status" value="1"/>
</dbReference>
<gene>
    <name evidence="4" type="ORF">ILEXP_LOCUS13486</name>
</gene>
<dbReference type="GO" id="GO:0016740">
    <property type="term" value="F:transferase activity"/>
    <property type="evidence" value="ECO:0007669"/>
    <property type="project" value="UniProtKB-KW"/>
</dbReference>
<keyword evidence="1" id="KW-0808">Transferase</keyword>
<evidence type="ECO:0000256" key="1">
    <source>
        <dbReference type="ARBA" id="ARBA00022679"/>
    </source>
</evidence>
<name>A0ABC8RL23_9AQUA</name>
<comment type="caution">
    <text evidence="4">The sequence shown here is derived from an EMBL/GenBank/DDBJ whole genome shotgun (WGS) entry which is preliminary data.</text>
</comment>
<dbReference type="CDD" id="cd23837">
    <property type="entry name" value="UBCc_UBE2O"/>
    <property type="match status" value="1"/>
</dbReference>
<feature type="domain" description="UBC core" evidence="3">
    <location>
        <begin position="66"/>
        <end position="223"/>
    </location>
</feature>
<evidence type="ECO:0000259" key="3">
    <source>
        <dbReference type="PROSITE" id="PS50127"/>
    </source>
</evidence>
<dbReference type="SMART" id="SM00212">
    <property type="entry name" value="UBCc"/>
    <property type="match status" value="1"/>
</dbReference>
<dbReference type="PROSITE" id="PS50127">
    <property type="entry name" value="UBC_2"/>
    <property type="match status" value="1"/>
</dbReference>
<protein>
    <recommendedName>
        <fullName evidence="3">UBC core domain-containing protein</fullName>
    </recommendedName>
</protein>
<evidence type="ECO:0000313" key="5">
    <source>
        <dbReference type="Proteomes" id="UP001642360"/>
    </source>
</evidence>
<dbReference type="FunFam" id="3.10.110.10:FF:000133">
    <property type="entry name" value="Putative ubiquitin-conjugating enzyme E2 38"/>
    <property type="match status" value="1"/>
</dbReference>
<dbReference type="Proteomes" id="UP001642360">
    <property type="component" value="Unassembled WGS sequence"/>
</dbReference>
<sequence length="366" mass="41756">MALSGYPKLQNGEIVVEEEEATTRKFKRFDIVSGASDHHYHTTYLPKNKNNNNNNASDCFKSASIKVHKRIMREWKILEKDLPESIYVRAYEQRIDLLRAVIVGSAGTPYHDGLFFFDIAFPSDYPNRPPMVHYRSFGLRLNPNLYSNGRVCLSLLNTWTGRRNEKWDPNQSTVLQVLVSIQGLVLNQKPYFNEPGVDILPGRIKKSLAYSENVYVLSCKTMLYLLKTPPKNFENFVSMHFRERASDILNACNAYMNGIVRVGYCKENGSVISSGSIDVSSKFKVAMEPLFTELVEAFTRNGASLGNFVEQVRKKNEMVAFKEVKKKNKKMTTASFLLKILQNIKKILGLRKVGKGKAKKIKLKSY</sequence>
<dbReference type="Pfam" id="PF00179">
    <property type="entry name" value="UQ_con"/>
    <property type="match status" value="1"/>
</dbReference>
<keyword evidence="2" id="KW-0833">Ubl conjugation pathway</keyword>
<dbReference type="AlphaFoldDB" id="A0ABC8RL23"/>
<dbReference type="EMBL" id="CAUOFW020001502">
    <property type="protein sequence ID" value="CAK9145666.1"/>
    <property type="molecule type" value="Genomic_DNA"/>
</dbReference>
<keyword evidence="5" id="KW-1185">Reference proteome</keyword>
<evidence type="ECO:0000256" key="2">
    <source>
        <dbReference type="ARBA" id="ARBA00022786"/>
    </source>
</evidence>
<accession>A0ABC8RL23</accession>
<dbReference type="InterPro" id="IPR000608">
    <property type="entry name" value="UBC"/>
</dbReference>
<proteinExistence type="predicted"/>
<dbReference type="InterPro" id="IPR016135">
    <property type="entry name" value="UBQ-conjugating_enzyme/RWD"/>
</dbReference>
<evidence type="ECO:0000313" key="4">
    <source>
        <dbReference type="EMBL" id="CAK9145666.1"/>
    </source>
</evidence>
<dbReference type="SUPFAM" id="SSF54495">
    <property type="entry name" value="UBC-like"/>
    <property type="match status" value="1"/>
</dbReference>
<organism evidence="4 5">
    <name type="scientific">Ilex paraguariensis</name>
    <name type="common">yerba mate</name>
    <dbReference type="NCBI Taxonomy" id="185542"/>
    <lineage>
        <taxon>Eukaryota</taxon>
        <taxon>Viridiplantae</taxon>
        <taxon>Streptophyta</taxon>
        <taxon>Embryophyta</taxon>
        <taxon>Tracheophyta</taxon>
        <taxon>Spermatophyta</taxon>
        <taxon>Magnoliopsida</taxon>
        <taxon>eudicotyledons</taxon>
        <taxon>Gunneridae</taxon>
        <taxon>Pentapetalae</taxon>
        <taxon>asterids</taxon>
        <taxon>campanulids</taxon>
        <taxon>Aquifoliales</taxon>
        <taxon>Aquifoliaceae</taxon>
        <taxon>Ilex</taxon>
    </lineage>
</organism>
<dbReference type="PANTHER" id="PTHR46116:SF19">
    <property type="entry name" value="UBIQUITIN-CONJUGATING ENZYME FAMILY PROTEIN"/>
    <property type="match status" value="1"/>
</dbReference>
<reference evidence="4 5" key="1">
    <citation type="submission" date="2024-02" db="EMBL/GenBank/DDBJ databases">
        <authorList>
            <person name="Vignale AGUSTIN F."/>
            <person name="Sosa J E."/>
            <person name="Modenutti C."/>
        </authorList>
    </citation>
    <scope>NUCLEOTIDE SEQUENCE [LARGE SCALE GENOMIC DNA]</scope>
</reference>
<dbReference type="Gene3D" id="3.10.110.10">
    <property type="entry name" value="Ubiquitin Conjugating Enzyme"/>
    <property type="match status" value="1"/>
</dbReference>